<evidence type="ECO:0000313" key="11">
    <source>
        <dbReference type="EMBL" id="MBM0108335.1"/>
    </source>
</evidence>
<evidence type="ECO:0000256" key="5">
    <source>
        <dbReference type="ARBA" id="ARBA00022500"/>
    </source>
</evidence>
<evidence type="ECO:0000256" key="1">
    <source>
        <dbReference type="ARBA" id="ARBA00002254"/>
    </source>
</evidence>
<comment type="function">
    <text evidence="1 10">Controls the rotational direction of flagella during chemotaxis.</text>
</comment>
<comment type="similarity">
    <text evidence="3 10">Belongs to the FliL family.</text>
</comment>
<reference evidence="11 12" key="1">
    <citation type="journal article" date="2021" name="Int. J. Syst. Evol. Microbiol.">
        <title>Steroidobacter gossypii sp. nov., isolated from soil of cotton cropping field.</title>
        <authorList>
            <person name="Huang R."/>
            <person name="Yang S."/>
            <person name="Zhen C."/>
            <person name="Liu W."/>
        </authorList>
    </citation>
    <scope>NUCLEOTIDE SEQUENCE [LARGE SCALE GENOMIC DNA]</scope>
    <source>
        <strain evidence="11 12">S1-65</strain>
    </source>
</reference>
<evidence type="ECO:0000313" key="12">
    <source>
        <dbReference type="Proteomes" id="UP000661077"/>
    </source>
</evidence>
<accession>A0ABS1X528</accession>
<keyword evidence="5 10" id="KW-0145">Chemotaxis</keyword>
<evidence type="ECO:0000256" key="9">
    <source>
        <dbReference type="ARBA" id="ARBA00023136"/>
    </source>
</evidence>
<comment type="subcellular location">
    <subcellularLocation>
        <location evidence="10">Cell inner membrane</location>
    </subcellularLocation>
    <subcellularLocation>
        <location evidence="2">Cell membrane</location>
        <topology evidence="2">Single-pass membrane protein</topology>
    </subcellularLocation>
</comment>
<evidence type="ECO:0000256" key="4">
    <source>
        <dbReference type="ARBA" id="ARBA00022475"/>
    </source>
</evidence>
<evidence type="ECO:0000256" key="8">
    <source>
        <dbReference type="ARBA" id="ARBA00022989"/>
    </source>
</evidence>
<dbReference type="RefSeq" id="WP_203170506.1">
    <property type="nucleotide sequence ID" value="NZ_JAEVLS010000008.1"/>
</dbReference>
<evidence type="ECO:0000256" key="3">
    <source>
        <dbReference type="ARBA" id="ARBA00008281"/>
    </source>
</evidence>
<dbReference type="Proteomes" id="UP000661077">
    <property type="component" value="Unassembled WGS sequence"/>
</dbReference>
<sequence>MSDAPAGDAPPAPAKSKMLVIVLCSMLAAGATGGGVYFMTAKNGEAQAATSQPVAKTPAIYSKFDPPFVVNFQNKGQMRFLQVSIEVMTRDAVTADLLKQHDPKLRNDLLMLLGGQTFETLSSREGKEQLRNEALQAVAAVIAAEGGRPENVEQLYFTSFVMQ</sequence>
<evidence type="ECO:0000256" key="6">
    <source>
        <dbReference type="ARBA" id="ARBA00022692"/>
    </source>
</evidence>
<keyword evidence="4" id="KW-1003">Cell membrane</keyword>
<keyword evidence="12" id="KW-1185">Reference proteome</keyword>
<proteinExistence type="inferred from homology"/>
<keyword evidence="11" id="KW-0282">Flagellum</keyword>
<feature type="transmembrane region" description="Helical" evidence="10">
    <location>
        <begin position="18"/>
        <end position="38"/>
    </location>
</feature>
<protein>
    <recommendedName>
        <fullName evidence="10">Flagellar protein FliL</fullName>
    </recommendedName>
</protein>
<gene>
    <name evidence="11" type="ORF">JM946_26690</name>
</gene>
<evidence type="ECO:0000256" key="2">
    <source>
        <dbReference type="ARBA" id="ARBA00004162"/>
    </source>
</evidence>
<keyword evidence="9 10" id="KW-0472">Membrane</keyword>
<dbReference type="InterPro" id="IPR005503">
    <property type="entry name" value="FliL"/>
</dbReference>
<dbReference type="PANTHER" id="PTHR35091:SF2">
    <property type="entry name" value="FLAGELLAR PROTEIN FLIL"/>
    <property type="match status" value="1"/>
</dbReference>
<keyword evidence="6 10" id="KW-0812">Transmembrane</keyword>
<keyword evidence="8 10" id="KW-1133">Transmembrane helix</keyword>
<dbReference type="Pfam" id="PF03748">
    <property type="entry name" value="FliL"/>
    <property type="match status" value="1"/>
</dbReference>
<keyword evidence="11" id="KW-0966">Cell projection</keyword>
<name>A0ABS1X528_9GAMM</name>
<dbReference type="EMBL" id="JAEVLS010000008">
    <property type="protein sequence ID" value="MBM0108335.1"/>
    <property type="molecule type" value="Genomic_DNA"/>
</dbReference>
<comment type="caution">
    <text evidence="11">The sequence shown here is derived from an EMBL/GenBank/DDBJ whole genome shotgun (WGS) entry which is preliminary data.</text>
</comment>
<organism evidence="11 12">
    <name type="scientific">Steroidobacter gossypii</name>
    <dbReference type="NCBI Taxonomy" id="2805490"/>
    <lineage>
        <taxon>Bacteria</taxon>
        <taxon>Pseudomonadati</taxon>
        <taxon>Pseudomonadota</taxon>
        <taxon>Gammaproteobacteria</taxon>
        <taxon>Steroidobacterales</taxon>
        <taxon>Steroidobacteraceae</taxon>
        <taxon>Steroidobacter</taxon>
    </lineage>
</organism>
<keyword evidence="11" id="KW-0969">Cilium</keyword>
<dbReference type="PANTHER" id="PTHR35091">
    <property type="entry name" value="FLAGELLAR PROTEIN FLIL"/>
    <property type="match status" value="1"/>
</dbReference>
<evidence type="ECO:0000256" key="10">
    <source>
        <dbReference type="RuleBase" id="RU364125"/>
    </source>
</evidence>
<keyword evidence="7 10" id="KW-0283">Flagellar rotation</keyword>
<keyword evidence="10" id="KW-0997">Cell inner membrane</keyword>
<evidence type="ECO:0000256" key="7">
    <source>
        <dbReference type="ARBA" id="ARBA00022779"/>
    </source>
</evidence>